<reference evidence="2" key="1">
    <citation type="submission" date="2021-07" db="EMBL/GenBank/DDBJ databases">
        <authorList>
            <person name="Branca A.L. A."/>
        </authorList>
    </citation>
    <scope>NUCLEOTIDE SEQUENCE</scope>
</reference>
<evidence type="ECO:0000313" key="3">
    <source>
        <dbReference type="Proteomes" id="UP001153618"/>
    </source>
</evidence>
<evidence type="ECO:0008006" key="4">
    <source>
        <dbReference type="Google" id="ProtNLM"/>
    </source>
</evidence>
<dbReference type="Pfam" id="PF17784">
    <property type="entry name" value="Sulfotransfer_4"/>
    <property type="match status" value="1"/>
</dbReference>
<proteinExistence type="predicted"/>
<dbReference type="InterPro" id="IPR040632">
    <property type="entry name" value="Sulfotransfer_4"/>
</dbReference>
<name>A0A9W4I9U9_PENOL</name>
<protein>
    <recommendedName>
        <fullName evidence="4">P-loop containing nucleoside triphosphate hydrolase protein</fullName>
    </recommendedName>
</protein>
<dbReference type="OrthoDB" id="408152at2759"/>
<keyword evidence="3" id="KW-1185">Reference proteome</keyword>
<dbReference type="PANTHER" id="PTHR36978:SF4">
    <property type="entry name" value="P-LOOP CONTAINING NUCLEOSIDE TRIPHOSPHATE HYDROLASE PROTEIN"/>
    <property type="match status" value="1"/>
</dbReference>
<feature type="region of interest" description="Disordered" evidence="1">
    <location>
        <begin position="1"/>
        <end position="32"/>
    </location>
</feature>
<dbReference type="PANTHER" id="PTHR36978">
    <property type="entry name" value="P-LOOP CONTAINING NUCLEOTIDE TRIPHOSPHATE HYDROLASE"/>
    <property type="match status" value="1"/>
</dbReference>
<evidence type="ECO:0000256" key="1">
    <source>
        <dbReference type="SAM" id="MobiDB-lite"/>
    </source>
</evidence>
<comment type="caution">
    <text evidence="2">The sequence shown here is derived from an EMBL/GenBank/DDBJ whole genome shotgun (WGS) entry which is preliminary data.</text>
</comment>
<dbReference type="Proteomes" id="UP001153618">
    <property type="component" value="Unassembled WGS sequence"/>
</dbReference>
<dbReference type="Gene3D" id="3.40.50.300">
    <property type="entry name" value="P-loop containing nucleotide triphosphate hydrolases"/>
    <property type="match status" value="1"/>
</dbReference>
<dbReference type="InterPro" id="IPR027417">
    <property type="entry name" value="P-loop_NTPase"/>
</dbReference>
<accession>A0A9W4I9U9</accession>
<organism evidence="2 3">
    <name type="scientific">Penicillium olsonii</name>
    <dbReference type="NCBI Taxonomy" id="99116"/>
    <lineage>
        <taxon>Eukaryota</taxon>
        <taxon>Fungi</taxon>
        <taxon>Dikarya</taxon>
        <taxon>Ascomycota</taxon>
        <taxon>Pezizomycotina</taxon>
        <taxon>Eurotiomycetes</taxon>
        <taxon>Eurotiomycetidae</taxon>
        <taxon>Eurotiales</taxon>
        <taxon>Aspergillaceae</taxon>
        <taxon>Penicillium</taxon>
    </lineage>
</organism>
<dbReference type="SUPFAM" id="SSF52540">
    <property type="entry name" value="P-loop containing nucleoside triphosphate hydrolases"/>
    <property type="match status" value="1"/>
</dbReference>
<sequence length="337" mass="37750">MKLSPGWPISNVQPPAPGQTPGLSHKRAAGRETPPEYCSLFRFQDPIMSRKIDRLPPPANPRPMKVVVASPSRSGTMGLYHAMKILGFKTYHLYECMVHCGTPHMEVCQEAVIAQCNDLSGIKKYSKADYEKWLGDYDCLVEVPSHVGSDILEAYADDPNVKFILTERDPDKWVTSVNKTAGALLDMPYTFPFVILKYFDATLYRFLVLNETLYRIMAKCTRPGDEGNAMALRKGYTDYIKKAKQIIPADRLCYIELEKGLGWENICPFLNLPIPDQDYPGRNEPEKFQALVQEFLQPKINAAIMRLSAIALPVVGVAGWAAFKYGPQAVAALKKVS</sequence>
<evidence type="ECO:0000313" key="2">
    <source>
        <dbReference type="EMBL" id="CAG8246429.1"/>
    </source>
</evidence>
<dbReference type="EMBL" id="CAJVOS010000071">
    <property type="protein sequence ID" value="CAG8246429.1"/>
    <property type="molecule type" value="Genomic_DNA"/>
</dbReference>
<gene>
    <name evidence="2" type="ORF">POLS_LOCUS8666</name>
</gene>
<dbReference type="AlphaFoldDB" id="A0A9W4I9U9"/>